<evidence type="ECO:0000259" key="4">
    <source>
        <dbReference type="PROSITE" id="PS50011"/>
    </source>
</evidence>
<protein>
    <recommendedName>
        <fullName evidence="4">Protein kinase domain-containing protein</fullName>
    </recommendedName>
</protein>
<feature type="region of interest" description="Disordered" evidence="3">
    <location>
        <begin position="37"/>
        <end position="82"/>
    </location>
</feature>
<dbReference type="InterPro" id="IPR011009">
    <property type="entry name" value="Kinase-like_dom_sf"/>
</dbReference>
<feature type="non-terminal residue" evidence="5">
    <location>
        <position position="1"/>
    </location>
</feature>
<dbReference type="PROSITE" id="PS00108">
    <property type="entry name" value="PROTEIN_KINASE_ST"/>
    <property type="match status" value="1"/>
</dbReference>
<dbReference type="FunFam" id="1.10.510.10:FF:000517">
    <property type="entry name" value="Putative receptor kinase Lecrk"/>
    <property type="match status" value="1"/>
</dbReference>
<dbReference type="AlphaFoldDB" id="A0AA38FSD2"/>
<keyword evidence="2" id="KW-0067">ATP-binding</keyword>
<evidence type="ECO:0000256" key="1">
    <source>
        <dbReference type="ARBA" id="ARBA00022741"/>
    </source>
</evidence>
<evidence type="ECO:0000256" key="2">
    <source>
        <dbReference type="ARBA" id="ARBA00022840"/>
    </source>
</evidence>
<dbReference type="GO" id="GO:0005524">
    <property type="term" value="F:ATP binding"/>
    <property type="evidence" value="ECO:0007669"/>
    <property type="project" value="UniProtKB-KW"/>
</dbReference>
<feature type="compositionally biased region" description="Basic and acidic residues" evidence="3">
    <location>
        <begin position="49"/>
        <end position="71"/>
    </location>
</feature>
<accession>A0AA38FSD2</accession>
<dbReference type="EMBL" id="JAHRHJ020000007">
    <property type="protein sequence ID" value="KAH9309767.1"/>
    <property type="molecule type" value="Genomic_DNA"/>
</dbReference>
<dbReference type="OMA" id="TILCWAQ"/>
<sequence length="278" mass="31010">MGARVLAAQISLQRAQPRHQRVRRRIGFGAWGFRPGLQRASSQQRRGSRREMHYPRIHGRDEGFHRGDRFHGATATPESGTAPRVVQAEQAALHRGVAAGLLYLHEQWEKRVVHRDIKSSNVLLDSEMNGRLGDFGLARLYDHSDNPQTTHVVGTLGYIAPELIHTGKATPSSDVFSFGALLLEVACGRKPVDPAKDAEQVVLLEWVWELYTKQRLLDTADPKLCGDYAAEEMEMVLKLGLLCSHPESERRPTIRLACQVLEGEAPLPDLDIASFDVS</sequence>
<dbReference type="Pfam" id="PF00069">
    <property type="entry name" value="Pkinase"/>
    <property type="match status" value="1"/>
</dbReference>
<reference evidence="5 6" key="1">
    <citation type="journal article" date="2021" name="Nat. Plants">
        <title>The Taxus genome provides insights into paclitaxel biosynthesis.</title>
        <authorList>
            <person name="Xiong X."/>
            <person name="Gou J."/>
            <person name="Liao Q."/>
            <person name="Li Y."/>
            <person name="Zhou Q."/>
            <person name="Bi G."/>
            <person name="Li C."/>
            <person name="Du R."/>
            <person name="Wang X."/>
            <person name="Sun T."/>
            <person name="Guo L."/>
            <person name="Liang H."/>
            <person name="Lu P."/>
            <person name="Wu Y."/>
            <person name="Zhang Z."/>
            <person name="Ro D.K."/>
            <person name="Shang Y."/>
            <person name="Huang S."/>
            <person name="Yan J."/>
        </authorList>
    </citation>
    <scope>NUCLEOTIDE SEQUENCE [LARGE SCALE GENOMIC DNA]</scope>
    <source>
        <strain evidence="5">Ta-2019</strain>
    </source>
</reference>
<keyword evidence="6" id="KW-1185">Reference proteome</keyword>
<organism evidence="5 6">
    <name type="scientific">Taxus chinensis</name>
    <name type="common">Chinese yew</name>
    <name type="synonym">Taxus wallichiana var. chinensis</name>
    <dbReference type="NCBI Taxonomy" id="29808"/>
    <lineage>
        <taxon>Eukaryota</taxon>
        <taxon>Viridiplantae</taxon>
        <taxon>Streptophyta</taxon>
        <taxon>Embryophyta</taxon>
        <taxon>Tracheophyta</taxon>
        <taxon>Spermatophyta</taxon>
        <taxon>Pinopsida</taxon>
        <taxon>Pinidae</taxon>
        <taxon>Conifers II</taxon>
        <taxon>Cupressales</taxon>
        <taxon>Taxaceae</taxon>
        <taxon>Taxus</taxon>
    </lineage>
</organism>
<proteinExistence type="predicted"/>
<name>A0AA38FSD2_TAXCH</name>
<dbReference type="SUPFAM" id="SSF56112">
    <property type="entry name" value="Protein kinase-like (PK-like)"/>
    <property type="match status" value="1"/>
</dbReference>
<dbReference type="InterPro" id="IPR050528">
    <property type="entry name" value="L-type_Lectin-RKs"/>
</dbReference>
<comment type="caution">
    <text evidence="5">The sequence shown here is derived from an EMBL/GenBank/DDBJ whole genome shotgun (WGS) entry which is preliminary data.</text>
</comment>
<evidence type="ECO:0000313" key="5">
    <source>
        <dbReference type="EMBL" id="KAH9309767.1"/>
    </source>
</evidence>
<gene>
    <name evidence="5" type="ORF">KI387_037678</name>
</gene>
<evidence type="ECO:0000313" key="6">
    <source>
        <dbReference type="Proteomes" id="UP000824469"/>
    </source>
</evidence>
<evidence type="ECO:0000256" key="3">
    <source>
        <dbReference type="SAM" id="MobiDB-lite"/>
    </source>
</evidence>
<feature type="domain" description="Protein kinase" evidence="4">
    <location>
        <begin position="1"/>
        <end position="267"/>
    </location>
</feature>
<keyword evidence="1" id="KW-0547">Nucleotide-binding</keyword>
<dbReference type="InterPro" id="IPR008271">
    <property type="entry name" value="Ser/Thr_kinase_AS"/>
</dbReference>
<dbReference type="Proteomes" id="UP000824469">
    <property type="component" value="Unassembled WGS sequence"/>
</dbReference>
<dbReference type="SMART" id="SM00220">
    <property type="entry name" value="S_TKc"/>
    <property type="match status" value="1"/>
</dbReference>
<dbReference type="InterPro" id="IPR000719">
    <property type="entry name" value="Prot_kinase_dom"/>
</dbReference>
<dbReference type="Gene3D" id="1.10.510.10">
    <property type="entry name" value="Transferase(Phosphotransferase) domain 1"/>
    <property type="match status" value="1"/>
</dbReference>
<dbReference type="PANTHER" id="PTHR27007">
    <property type="match status" value="1"/>
</dbReference>
<dbReference type="GO" id="GO:0004672">
    <property type="term" value="F:protein kinase activity"/>
    <property type="evidence" value="ECO:0007669"/>
    <property type="project" value="InterPro"/>
</dbReference>
<dbReference type="PROSITE" id="PS50011">
    <property type="entry name" value="PROTEIN_KINASE_DOM"/>
    <property type="match status" value="1"/>
</dbReference>